<proteinExistence type="predicted"/>
<keyword evidence="3" id="KW-1185">Reference proteome</keyword>
<feature type="region of interest" description="Disordered" evidence="1">
    <location>
        <begin position="164"/>
        <end position="196"/>
    </location>
</feature>
<reference evidence="2 3" key="1">
    <citation type="submission" date="2019-05" db="EMBL/GenBank/DDBJ databases">
        <title>Another draft genome of Portunus trituberculatus and its Hox gene families provides insights of decapod evolution.</title>
        <authorList>
            <person name="Jeong J.-H."/>
            <person name="Song I."/>
            <person name="Kim S."/>
            <person name="Choi T."/>
            <person name="Kim D."/>
            <person name="Ryu S."/>
            <person name="Kim W."/>
        </authorList>
    </citation>
    <scope>NUCLEOTIDE SEQUENCE [LARGE SCALE GENOMIC DNA]</scope>
    <source>
        <tissue evidence="2">Muscle</tissue>
    </source>
</reference>
<dbReference type="EMBL" id="VSRR010002272">
    <property type="protein sequence ID" value="MPC30532.1"/>
    <property type="molecule type" value="Genomic_DNA"/>
</dbReference>
<feature type="compositionally biased region" description="Gly residues" evidence="1">
    <location>
        <begin position="186"/>
        <end position="196"/>
    </location>
</feature>
<evidence type="ECO:0000256" key="1">
    <source>
        <dbReference type="SAM" id="MobiDB-lite"/>
    </source>
</evidence>
<feature type="compositionally biased region" description="Basic residues" evidence="1">
    <location>
        <begin position="171"/>
        <end position="180"/>
    </location>
</feature>
<evidence type="ECO:0000313" key="3">
    <source>
        <dbReference type="Proteomes" id="UP000324222"/>
    </source>
</evidence>
<name>A0A5B7E946_PORTR</name>
<accession>A0A5B7E946</accession>
<evidence type="ECO:0000313" key="2">
    <source>
        <dbReference type="EMBL" id="MPC30532.1"/>
    </source>
</evidence>
<sequence>MGQPGAEGQPAVAAGAAGAAAAGAAVPGAGAAAAGAEGRGGGGDLGTSFVFTSLTGFTSRAFLTLELDLTSFDSLSTIFTPGSTSAAAAGSPFVSCGFSLAAVSPFTSGALGETSGALGAAVVTFVSGLTGRVSVFGLASATHRYRDKDGEGIAIDRQEFQQGYLGPGASKRQHAPHSQRHQPGVGKDGGGSQGHCGGVVKRRQCEVLQRPHFNARTQKSHC</sequence>
<comment type="caution">
    <text evidence="2">The sequence shown here is derived from an EMBL/GenBank/DDBJ whole genome shotgun (WGS) entry which is preliminary data.</text>
</comment>
<protein>
    <submittedName>
        <fullName evidence="2">Uncharacterized protein</fullName>
    </submittedName>
</protein>
<dbReference type="AlphaFoldDB" id="A0A5B7E946"/>
<organism evidence="2 3">
    <name type="scientific">Portunus trituberculatus</name>
    <name type="common">Swimming crab</name>
    <name type="synonym">Neptunus trituberculatus</name>
    <dbReference type="NCBI Taxonomy" id="210409"/>
    <lineage>
        <taxon>Eukaryota</taxon>
        <taxon>Metazoa</taxon>
        <taxon>Ecdysozoa</taxon>
        <taxon>Arthropoda</taxon>
        <taxon>Crustacea</taxon>
        <taxon>Multicrustacea</taxon>
        <taxon>Malacostraca</taxon>
        <taxon>Eumalacostraca</taxon>
        <taxon>Eucarida</taxon>
        <taxon>Decapoda</taxon>
        <taxon>Pleocyemata</taxon>
        <taxon>Brachyura</taxon>
        <taxon>Eubrachyura</taxon>
        <taxon>Portunoidea</taxon>
        <taxon>Portunidae</taxon>
        <taxon>Portuninae</taxon>
        <taxon>Portunus</taxon>
    </lineage>
</organism>
<gene>
    <name evidence="2" type="ORF">E2C01_023799</name>
</gene>
<dbReference type="Proteomes" id="UP000324222">
    <property type="component" value="Unassembled WGS sequence"/>
</dbReference>